<feature type="region of interest" description="Disordered" evidence="1">
    <location>
        <begin position="1"/>
        <end position="27"/>
    </location>
</feature>
<comment type="caution">
    <text evidence="2">The sequence shown here is derived from an EMBL/GenBank/DDBJ whole genome shotgun (WGS) entry which is preliminary data.</text>
</comment>
<evidence type="ECO:0000313" key="2">
    <source>
        <dbReference type="EMBL" id="GAA0145852.1"/>
    </source>
</evidence>
<evidence type="ECO:0000256" key="1">
    <source>
        <dbReference type="SAM" id="MobiDB-lite"/>
    </source>
</evidence>
<dbReference type="AlphaFoldDB" id="A0AAV3P2G3"/>
<reference evidence="2 3" key="1">
    <citation type="submission" date="2024-01" db="EMBL/GenBank/DDBJ databases">
        <title>The complete chloroplast genome sequence of Lithospermum erythrorhizon: insights into the phylogenetic relationship among Boraginaceae species and the maternal lineages of purple gromwells.</title>
        <authorList>
            <person name="Okada T."/>
            <person name="Watanabe K."/>
        </authorList>
    </citation>
    <scope>NUCLEOTIDE SEQUENCE [LARGE SCALE GENOMIC DNA]</scope>
</reference>
<evidence type="ECO:0000313" key="3">
    <source>
        <dbReference type="Proteomes" id="UP001454036"/>
    </source>
</evidence>
<keyword evidence="3" id="KW-1185">Reference proteome</keyword>
<accession>A0AAV3P2G3</accession>
<dbReference type="EMBL" id="BAABME010000840">
    <property type="protein sequence ID" value="GAA0145852.1"/>
    <property type="molecule type" value="Genomic_DNA"/>
</dbReference>
<organism evidence="2 3">
    <name type="scientific">Lithospermum erythrorhizon</name>
    <name type="common">Purple gromwell</name>
    <name type="synonym">Lithospermum officinale var. erythrorhizon</name>
    <dbReference type="NCBI Taxonomy" id="34254"/>
    <lineage>
        <taxon>Eukaryota</taxon>
        <taxon>Viridiplantae</taxon>
        <taxon>Streptophyta</taxon>
        <taxon>Embryophyta</taxon>
        <taxon>Tracheophyta</taxon>
        <taxon>Spermatophyta</taxon>
        <taxon>Magnoliopsida</taxon>
        <taxon>eudicotyledons</taxon>
        <taxon>Gunneridae</taxon>
        <taxon>Pentapetalae</taxon>
        <taxon>asterids</taxon>
        <taxon>lamiids</taxon>
        <taxon>Boraginales</taxon>
        <taxon>Boraginaceae</taxon>
        <taxon>Boraginoideae</taxon>
        <taxon>Lithospermeae</taxon>
        <taxon>Lithospermum</taxon>
    </lineage>
</organism>
<name>A0AAV3P2G3_LITER</name>
<protein>
    <submittedName>
        <fullName evidence="2">Uncharacterized protein</fullName>
    </submittedName>
</protein>
<gene>
    <name evidence="2" type="ORF">LIER_05944</name>
</gene>
<proteinExistence type="predicted"/>
<feature type="region of interest" description="Disordered" evidence="1">
    <location>
        <begin position="106"/>
        <end position="147"/>
    </location>
</feature>
<sequence length="238" mass="25105">MVKTRRILNTSGKVTKGKKNGVGTSDDTCMEIDPPIVNVKVQKGKTPFSTSTSGVEGPVLDVIPIRSIPPVNAPQEGIQEEVQPKIHNFYLPWVDYTKVRELDNPRPEAVDMTDPPANPSVDDTMGKSAEPSCVSEASAGDFGKNVTGSDGVDVSHSDTMTEDVEVSNTEGLGGAVVRPYVDDFVKDTGVDSMDADTTSVADIEHVTAVAIENVTPSVTDTGADTVGQDGIDTVDADI</sequence>
<dbReference type="Proteomes" id="UP001454036">
    <property type="component" value="Unassembled WGS sequence"/>
</dbReference>